<dbReference type="EMBL" id="PKUS01000016">
    <property type="protein sequence ID" value="PLW68292.1"/>
    <property type="molecule type" value="Genomic_DNA"/>
</dbReference>
<evidence type="ECO:0000313" key="7">
    <source>
        <dbReference type="Proteomes" id="UP000235005"/>
    </source>
</evidence>
<dbReference type="GO" id="GO:0000155">
    <property type="term" value="F:phosphorelay sensor kinase activity"/>
    <property type="evidence" value="ECO:0007669"/>
    <property type="project" value="InterPro"/>
</dbReference>
<dbReference type="CDD" id="cd00082">
    <property type="entry name" value="HisKA"/>
    <property type="match status" value="1"/>
</dbReference>
<comment type="caution">
    <text evidence="6">The sequence shown here is derived from an EMBL/GenBank/DDBJ whole genome shotgun (WGS) entry which is preliminary data.</text>
</comment>
<dbReference type="InterPro" id="IPR003594">
    <property type="entry name" value="HATPase_dom"/>
</dbReference>
<keyword evidence="4" id="KW-0175">Coiled coil</keyword>
<organism evidence="6 7">
    <name type="scientific">Pseudohalioglobus lutimaris</name>
    <dbReference type="NCBI Taxonomy" id="1737061"/>
    <lineage>
        <taxon>Bacteria</taxon>
        <taxon>Pseudomonadati</taxon>
        <taxon>Pseudomonadota</taxon>
        <taxon>Gammaproteobacteria</taxon>
        <taxon>Cellvibrionales</taxon>
        <taxon>Halieaceae</taxon>
        <taxon>Pseudohalioglobus</taxon>
    </lineage>
</organism>
<dbReference type="AlphaFoldDB" id="A0A2N5X1D7"/>
<dbReference type="InterPro" id="IPR036097">
    <property type="entry name" value="HisK_dim/P_sf"/>
</dbReference>
<dbReference type="SUPFAM" id="SSF55874">
    <property type="entry name" value="ATPase domain of HSP90 chaperone/DNA topoisomerase II/histidine kinase"/>
    <property type="match status" value="1"/>
</dbReference>
<feature type="coiled-coil region" evidence="4">
    <location>
        <begin position="23"/>
        <end position="50"/>
    </location>
</feature>
<dbReference type="SMART" id="SM00388">
    <property type="entry name" value="HisKA"/>
    <property type="match status" value="1"/>
</dbReference>
<dbReference type="OrthoDB" id="9776727at2"/>
<keyword evidence="6" id="KW-0418">Kinase</keyword>
<accession>A0A2N5X1D7</accession>
<dbReference type="InterPro" id="IPR003661">
    <property type="entry name" value="HisK_dim/P_dom"/>
</dbReference>
<dbReference type="PRINTS" id="PR00344">
    <property type="entry name" value="BCTRLSENSOR"/>
</dbReference>
<dbReference type="RefSeq" id="WP_075999251.1">
    <property type="nucleotide sequence ID" value="NZ_PKUS01000016.1"/>
</dbReference>
<dbReference type="Pfam" id="PF02518">
    <property type="entry name" value="HATPase_c"/>
    <property type="match status" value="1"/>
</dbReference>
<dbReference type="SUPFAM" id="SSF55785">
    <property type="entry name" value="PYP-like sensor domain (PAS domain)"/>
    <property type="match status" value="1"/>
</dbReference>
<evidence type="ECO:0000256" key="4">
    <source>
        <dbReference type="SAM" id="Coils"/>
    </source>
</evidence>
<dbReference type="EC" id="2.7.13.3" evidence="2"/>
<dbReference type="Pfam" id="PF00512">
    <property type="entry name" value="HisKA"/>
    <property type="match status" value="1"/>
</dbReference>
<evidence type="ECO:0000256" key="3">
    <source>
        <dbReference type="ARBA" id="ARBA00022553"/>
    </source>
</evidence>
<dbReference type="Gene3D" id="1.10.287.130">
    <property type="match status" value="1"/>
</dbReference>
<evidence type="ECO:0000259" key="5">
    <source>
        <dbReference type="PROSITE" id="PS50109"/>
    </source>
</evidence>
<evidence type="ECO:0000256" key="1">
    <source>
        <dbReference type="ARBA" id="ARBA00000085"/>
    </source>
</evidence>
<dbReference type="PANTHER" id="PTHR43065:SF29">
    <property type="entry name" value="SENSOR PROTEIN KINASE FLES"/>
    <property type="match status" value="1"/>
</dbReference>
<keyword evidence="6" id="KW-0808">Transferase</keyword>
<reference evidence="6 7" key="1">
    <citation type="submission" date="2018-01" db="EMBL/GenBank/DDBJ databases">
        <title>The draft genome sequence of Halioglobus lutimaris HF004.</title>
        <authorList>
            <person name="Du Z.-J."/>
            <person name="Shi M.-J."/>
        </authorList>
    </citation>
    <scope>NUCLEOTIDE SEQUENCE [LARGE SCALE GENOMIC DNA]</scope>
    <source>
        <strain evidence="6 7">HF004</strain>
    </source>
</reference>
<dbReference type="InterPro" id="IPR035965">
    <property type="entry name" value="PAS-like_dom_sf"/>
</dbReference>
<feature type="domain" description="Histidine kinase" evidence="5">
    <location>
        <begin position="176"/>
        <end position="384"/>
    </location>
</feature>
<keyword evidence="3" id="KW-0597">Phosphoprotein</keyword>
<name>A0A2N5X1D7_9GAMM</name>
<evidence type="ECO:0000256" key="2">
    <source>
        <dbReference type="ARBA" id="ARBA00012438"/>
    </source>
</evidence>
<proteinExistence type="predicted"/>
<dbReference type="SUPFAM" id="SSF47384">
    <property type="entry name" value="Homodimeric domain of signal transducing histidine kinase"/>
    <property type="match status" value="1"/>
</dbReference>
<dbReference type="PROSITE" id="PS50109">
    <property type="entry name" value="HIS_KIN"/>
    <property type="match status" value="1"/>
</dbReference>
<comment type="catalytic activity">
    <reaction evidence="1">
        <text>ATP + protein L-histidine = ADP + protein N-phospho-L-histidine.</text>
        <dbReference type="EC" id="2.7.13.3"/>
    </reaction>
</comment>
<dbReference type="InterPro" id="IPR004358">
    <property type="entry name" value="Sig_transdc_His_kin-like_C"/>
</dbReference>
<sequence length="399" mass="43114">MGQADTLSVEELEKAFAVFNRVSSELDSTYRELESRVSSLTDELARTRSARVKDLAEKERLANRLSALVAALPGGVLILDRNLCVADANPEAFELLGAPLIGESWEGVISRVTDGNAALSSEILSSDGRFFSIVSRKLDDRGDKVVLITDVTELHNLQEQLGRKKRLTALGEMATRLAHQIRTPLSSTALYLSQLGRADIAADERRAIADKVVDRLSHMEALVESMLSFVRGSTPTSERILLNSVLTEFESTVLPQLAVQGSSVRVQPVDDSLVLCGARDELVGSLCNLAMNAQEAAGGAVNITVWVGALDHNRMQLKFRDDGPGIDPDIMDRVFDPFFTTRSKGTGLGLAVVARTIANHDGEITVSNHPQGGAEFSITLPIAGAEEQIKGIEQEALRA</sequence>
<dbReference type="Gene3D" id="3.30.565.10">
    <property type="entry name" value="Histidine kinase-like ATPase, C-terminal domain"/>
    <property type="match status" value="1"/>
</dbReference>
<gene>
    <name evidence="6" type="ORF">C0039_12915</name>
</gene>
<dbReference type="Gene3D" id="3.30.450.20">
    <property type="entry name" value="PAS domain"/>
    <property type="match status" value="1"/>
</dbReference>
<dbReference type="InterPro" id="IPR005467">
    <property type="entry name" value="His_kinase_dom"/>
</dbReference>
<dbReference type="PANTHER" id="PTHR43065">
    <property type="entry name" value="SENSOR HISTIDINE KINASE"/>
    <property type="match status" value="1"/>
</dbReference>
<dbReference type="SMART" id="SM00387">
    <property type="entry name" value="HATPase_c"/>
    <property type="match status" value="1"/>
</dbReference>
<keyword evidence="7" id="KW-1185">Reference proteome</keyword>
<protein>
    <recommendedName>
        <fullName evidence="2">histidine kinase</fullName>
        <ecNumber evidence="2">2.7.13.3</ecNumber>
    </recommendedName>
</protein>
<dbReference type="Proteomes" id="UP000235005">
    <property type="component" value="Unassembled WGS sequence"/>
</dbReference>
<dbReference type="InterPro" id="IPR036890">
    <property type="entry name" value="HATPase_C_sf"/>
</dbReference>
<evidence type="ECO:0000313" key="6">
    <source>
        <dbReference type="EMBL" id="PLW68292.1"/>
    </source>
</evidence>